<feature type="transmembrane region" description="Helical" evidence="1">
    <location>
        <begin position="70"/>
        <end position="88"/>
    </location>
</feature>
<protein>
    <recommendedName>
        <fullName evidence="4">DUF4367 domain-containing protein</fullName>
    </recommendedName>
</protein>
<evidence type="ECO:0000313" key="3">
    <source>
        <dbReference type="Proteomes" id="UP000244338"/>
    </source>
</evidence>
<dbReference type="Proteomes" id="UP000244338">
    <property type="component" value="Unassembled WGS sequence"/>
</dbReference>
<comment type="caution">
    <text evidence="2">The sequence shown here is derived from an EMBL/GenBank/DDBJ whole genome shotgun (WGS) entry which is preliminary data.</text>
</comment>
<name>A0A2R6Y0E2_9BACL</name>
<dbReference type="AlphaFoldDB" id="A0A2R6Y0E2"/>
<keyword evidence="1" id="KW-0812">Transmembrane</keyword>
<sequence length="289" mass="32483">MKQLKKDEDAWSRQDYQKKLEAWLRSAMAKEAEGIHVDPNFAQRIKANLPVHRGIGQGKGKIVFARWRKAAFATVSAVLIIISLIFSLSPEARAWAEKEVISPVLSVAYKVIRTEEGYRVTKLDHPGSDGVRFGGLEEVEAGKAKRIPEFSTTAEAQAFVGFSFHLPAYLPSGYERISMTGDRQEGSDRGFVSVIYGVPREKSKKLLLTISNERNIFRGDDTTQEVKVQGKTAYWKEVPVIEMNPTSIQPTVKIRRTLTWEDGGVVYKLEDRSGSLPLKDMLRVAESLR</sequence>
<gene>
    <name evidence="2" type="ORF">BSOLF_0757</name>
</gene>
<keyword evidence="1" id="KW-0472">Membrane</keyword>
<evidence type="ECO:0000313" key="2">
    <source>
        <dbReference type="EMBL" id="PTQ56151.1"/>
    </source>
</evidence>
<keyword evidence="1" id="KW-1133">Transmembrane helix</keyword>
<evidence type="ECO:0000256" key="1">
    <source>
        <dbReference type="SAM" id="Phobius"/>
    </source>
</evidence>
<dbReference type="EMBL" id="PEBX01000042">
    <property type="protein sequence ID" value="PTQ56151.1"/>
    <property type="molecule type" value="Genomic_DNA"/>
</dbReference>
<evidence type="ECO:0008006" key="4">
    <source>
        <dbReference type="Google" id="ProtNLM"/>
    </source>
</evidence>
<proteinExistence type="predicted"/>
<organism evidence="2 3">
    <name type="scientific">Candidatus Carbonibacillus altaicus</name>
    <dbReference type="NCBI Taxonomy" id="2163959"/>
    <lineage>
        <taxon>Bacteria</taxon>
        <taxon>Bacillati</taxon>
        <taxon>Bacillota</taxon>
        <taxon>Bacilli</taxon>
        <taxon>Bacillales</taxon>
        <taxon>Candidatus Carbonibacillus</taxon>
    </lineage>
</organism>
<reference evidence="3" key="1">
    <citation type="journal article" date="2018" name="Sci. Rep.">
        <title>Lignite coal burning seam in the remote Altai Mountains harbors a hydrogen-driven thermophilic microbial community.</title>
        <authorList>
            <person name="Kadnikov V.V."/>
            <person name="Mardanov A.V."/>
            <person name="Ivasenko D.A."/>
            <person name="Antsiferov D.V."/>
            <person name="Beletsky A.V."/>
            <person name="Karnachuk O.V."/>
            <person name="Ravin N.V."/>
        </authorList>
    </citation>
    <scope>NUCLEOTIDE SEQUENCE [LARGE SCALE GENOMIC DNA]</scope>
</reference>
<accession>A0A2R6Y0E2</accession>